<evidence type="ECO:0000313" key="11">
    <source>
        <dbReference type="Proteomes" id="UP000746747"/>
    </source>
</evidence>
<organism evidence="10 11">
    <name type="scientific">Cercopithifilaria johnstoni</name>
    <dbReference type="NCBI Taxonomy" id="2874296"/>
    <lineage>
        <taxon>Eukaryota</taxon>
        <taxon>Metazoa</taxon>
        <taxon>Ecdysozoa</taxon>
        <taxon>Nematoda</taxon>
        <taxon>Chromadorea</taxon>
        <taxon>Rhabditida</taxon>
        <taxon>Spirurina</taxon>
        <taxon>Spiruromorpha</taxon>
        <taxon>Filarioidea</taxon>
        <taxon>Onchocercidae</taxon>
        <taxon>Cercopithifilaria</taxon>
    </lineage>
</organism>
<dbReference type="InterPro" id="IPR000560">
    <property type="entry name" value="His_Pase_clade-2"/>
</dbReference>
<dbReference type="Gene3D" id="3.40.50.1240">
    <property type="entry name" value="Phosphoglycerate mutase-like"/>
    <property type="match status" value="1"/>
</dbReference>
<evidence type="ECO:0000256" key="1">
    <source>
        <dbReference type="ARBA" id="ARBA00000032"/>
    </source>
</evidence>
<comment type="caution">
    <text evidence="10">The sequence shown here is derived from an EMBL/GenBank/DDBJ whole genome shotgun (WGS) entry which is preliminary data.</text>
</comment>
<evidence type="ECO:0000256" key="4">
    <source>
        <dbReference type="ARBA" id="ARBA00022729"/>
    </source>
</evidence>
<name>A0A8J2LTG6_9BILA</name>
<dbReference type="InterPro" id="IPR033379">
    <property type="entry name" value="Acid_Pase_AS"/>
</dbReference>
<dbReference type="EMBL" id="CAKAEH010000023">
    <property type="protein sequence ID" value="CAG9529531.1"/>
    <property type="molecule type" value="Genomic_DNA"/>
</dbReference>
<dbReference type="InterPro" id="IPR050645">
    <property type="entry name" value="Histidine_acid_phosphatase"/>
</dbReference>
<dbReference type="OrthoDB" id="5821688at2759"/>
<dbReference type="PANTHER" id="PTHR11567">
    <property type="entry name" value="ACID PHOSPHATASE-RELATED"/>
    <property type="match status" value="1"/>
</dbReference>
<proteinExistence type="inferred from homology"/>
<evidence type="ECO:0000256" key="2">
    <source>
        <dbReference type="ARBA" id="ARBA00005375"/>
    </source>
</evidence>
<sequence>MSAVGTDSAISNHHEGNDNSGILGRTINKSKVYPLEESAHSDICNDYANEKVSAVEIEEARKDDQTVSKQQNSLPRRNLTKAIIFTASIIAIALTSIAVVKFLVPIHSPPELVYINMIWRHGDRAPIHYFPKFTDKYMIAFPNGIENLTKNGAKQSEELGMILRRRYIHPKNITPEQIYIRSTNVNRTIETAQNVLKGMSYPNIKINTDLATSVDSAGNPLFDCPVARQYVKDQRIHYMQRENFSEIYELMERELNYSKDPYLLFDTLNCLREHDLVLPEWMKGEELYEKLKYLSWSGLQAHLGMEPYSNELQRKMRGGSTLRGVVSRIACKVNYSEWKAVDSCNERFYGLSAHDMTIASILSTFSDIDSILGKSPLIGFGAYIAFEIWKNDNLYEMKVLYANQWDENPRDITKFAPGCGNSAKFCNVNKFIKQSRPLFFDDIQKECFKDIDILASSVVKRSVGRNDNDDDDDDIVGRIEMY</sequence>
<gene>
    <name evidence="10" type="ORF">CJOHNSTONI_LOCUS102</name>
</gene>
<keyword evidence="11" id="KW-1185">Reference proteome</keyword>
<dbReference type="InterPro" id="IPR029033">
    <property type="entry name" value="His_PPase_superfam"/>
</dbReference>
<evidence type="ECO:0000256" key="6">
    <source>
        <dbReference type="ARBA" id="ARBA00023157"/>
    </source>
</evidence>
<dbReference type="Pfam" id="PF00328">
    <property type="entry name" value="His_Phos_2"/>
    <property type="match status" value="1"/>
</dbReference>
<keyword evidence="7" id="KW-0325">Glycoprotein</keyword>
<evidence type="ECO:0000256" key="9">
    <source>
        <dbReference type="SAM" id="Phobius"/>
    </source>
</evidence>
<keyword evidence="9" id="KW-1133">Transmembrane helix</keyword>
<keyword evidence="9" id="KW-0812">Transmembrane</keyword>
<evidence type="ECO:0000313" key="10">
    <source>
        <dbReference type="EMBL" id="CAG9529531.1"/>
    </source>
</evidence>
<feature type="region of interest" description="Disordered" evidence="8">
    <location>
        <begin position="1"/>
        <end position="23"/>
    </location>
</feature>
<dbReference type="AlphaFoldDB" id="A0A8J2LTG6"/>
<keyword evidence="5" id="KW-0378">Hydrolase</keyword>
<keyword evidence="6" id="KW-1015">Disulfide bond</keyword>
<dbReference type="SUPFAM" id="SSF53254">
    <property type="entry name" value="Phosphoglycerate mutase-like"/>
    <property type="match status" value="1"/>
</dbReference>
<evidence type="ECO:0000256" key="8">
    <source>
        <dbReference type="SAM" id="MobiDB-lite"/>
    </source>
</evidence>
<feature type="transmembrane region" description="Helical" evidence="9">
    <location>
        <begin position="82"/>
        <end position="104"/>
    </location>
</feature>
<accession>A0A8J2LTG6</accession>
<evidence type="ECO:0000256" key="3">
    <source>
        <dbReference type="ARBA" id="ARBA00012646"/>
    </source>
</evidence>
<keyword evidence="4" id="KW-0732">Signal</keyword>
<keyword evidence="9" id="KW-0472">Membrane</keyword>
<dbReference type="CDD" id="cd07061">
    <property type="entry name" value="HP_HAP_like"/>
    <property type="match status" value="1"/>
</dbReference>
<comment type="catalytic activity">
    <reaction evidence="1">
        <text>a phosphate monoester + H2O = an alcohol + phosphate</text>
        <dbReference type="Rhea" id="RHEA:15017"/>
        <dbReference type="ChEBI" id="CHEBI:15377"/>
        <dbReference type="ChEBI" id="CHEBI:30879"/>
        <dbReference type="ChEBI" id="CHEBI:43474"/>
        <dbReference type="ChEBI" id="CHEBI:67140"/>
        <dbReference type="EC" id="3.1.3.2"/>
    </reaction>
</comment>
<evidence type="ECO:0000256" key="7">
    <source>
        <dbReference type="ARBA" id="ARBA00023180"/>
    </source>
</evidence>
<dbReference type="PANTHER" id="PTHR11567:SF211">
    <property type="entry name" value="PROSTATIC ACID PHOSPHATASE"/>
    <property type="match status" value="1"/>
</dbReference>
<dbReference type="PROSITE" id="PS00616">
    <property type="entry name" value="HIS_ACID_PHOSPHAT_1"/>
    <property type="match status" value="1"/>
</dbReference>
<comment type="similarity">
    <text evidence="2">Belongs to the histidine acid phosphatase family.</text>
</comment>
<reference evidence="10" key="1">
    <citation type="submission" date="2021-09" db="EMBL/GenBank/DDBJ databases">
        <authorList>
            <consortium name="Pathogen Informatics"/>
        </authorList>
    </citation>
    <scope>NUCLEOTIDE SEQUENCE</scope>
</reference>
<dbReference type="GO" id="GO:0003993">
    <property type="term" value="F:acid phosphatase activity"/>
    <property type="evidence" value="ECO:0007669"/>
    <property type="project" value="UniProtKB-EC"/>
</dbReference>
<dbReference type="EC" id="3.1.3.2" evidence="3"/>
<evidence type="ECO:0000256" key="5">
    <source>
        <dbReference type="ARBA" id="ARBA00022801"/>
    </source>
</evidence>
<dbReference type="Proteomes" id="UP000746747">
    <property type="component" value="Unassembled WGS sequence"/>
</dbReference>
<protein>
    <recommendedName>
        <fullName evidence="3">acid phosphatase</fullName>
        <ecNumber evidence="3">3.1.3.2</ecNumber>
    </recommendedName>
</protein>